<accession>I6YLU8</accession>
<proteinExistence type="predicted"/>
<dbReference type="PATRIC" id="fig|1197325.3.peg.496"/>
<dbReference type="STRING" id="1197325.WEN_02310"/>
<reference evidence="1 2" key="1">
    <citation type="journal article" date="2012" name="J. Bacteriol.">
        <title>Complete genome sequence of Mycoplasma wenyonii strain Massachusetts.</title>
        <authorList>
            <person name="Dos Santos A.P."/>
            <person name="Guimaraes A.M."/>
            <person name="do Nascimento N.C."/>
            <person name="Sanmiguel P.J."/>
            <person name="Messick J.B."/>
        </authorList>
    </citation>
    <scope>NUCLEOTIDE SEQUENCE [LARGE SCALE GENOMIC DNA]</scope>
    <source>
        <strain evidence="1 2">Massachusetts</strain>
    </source>
</reference>
<sequence>MVKLLLGAAVVVVPASATTMYVFRESIFNGLSGETEELAKRCFVIPTEQSDNQVQILACHSKAQESSSVSEYLLYNRKGNKEIEKIKEIKKEEDQLKISLEDSTDEEFNLKVSGDTWSRINTDLDLKVSCSLVADTADHGGTKWQCDGTVTSGTVSIPLSNFHN</sequence>
<organism evidence="1 2">
    <name type="scientific">Mycoplasma wenyonii (strain Massachusetts)</name>
    <name type="common">Eperythrozoon wenyonii</name>
    <dbReference type="NCBI Taxonomy" id="1197325"/>
    <lineage>
        <taxon>Bacteria</taxon>
        <taxon>Bacillati</taxon>
        <taxon>Mycoplasmatota</taxon>
        <taxon>Mollicutes</taxon>
        <taxon>Mycoplasmataceae</taxon>
        <taxon>Mycoplasma</taxon>
    </lineage>
</organism>
<dbReference type="AlphaFoldDB" id="I6YLU8"/>
<dbReference type="EMBL" id="CP003703">
    <property type="protein sequence ID" value="AFN65249.1"/>
    <property type="molecule type" value="Genomic_DNA"/>
</dbReference>
<gene>
    <name evidence="1" type="ordered locus">WEN_02310</name>
</gene>
<dbReference type="KEGG" id="mwe:WEN_02310"/>
<protein>
    <submittedName>
        <fullName evidence="1">Uncharacterized protein</fullName>
    </submittedName>
</protein>
<evidence type="ECO:0000313" key="1">
    <source>
        <dbReference type="EMBL" id="AFN65249.1"/>
    </source>
</evidence>
<keyword evidence="2" id="KW-1185">Reference proteome</keyword>
<evidence type="ECO:0000313" key="2">
    <source>
        <dbReference type="Proteomes" id="UP000009005"/>
    </source>
</evidence>
<dbReference type="Proteomes" id="UP000009005">
    <property type="component" value="Chromosome"/>
</dbReference>
<name>I6YLU8_MYCWM</name>
<dbReference type="HOGENOM" id="CLU_1576808_0_0_14"/>